<protein>
    <submittedName>
        <fullName evidence="1">Uncharacterized protein</fullName>
    </submittedName>
</protein>
<evidence type="ECO:0000313" key="1">
    <source>
        <dbReference type="Ensembl" id="ENSMMNP00015019673.1"/>
    </source>
</evidence>
<proteinExistence type="predicted"/>
<accession>A0A8C6BPK4</accession>
<evidence type="ECO:0000313" key="2">
    <source>
        <dbReference type="Proteomes" id="UP000694561"/>
    </source>
</evidence>
<name>A0A8C6BPK4_MONMO</name>
<dbReference type="AlphaFoldDB" id="A0A8C6BPK4"/>
<sequence length="59" mass="6711">MSLFADDMFAYVENLKDSTKNLLELVSNYSKVAGCKDTIHMSIAFYTPAMNNWNLTLKT</sequence>
<reference evidence="1" key="1">
    <citation type="submission" date="2025-08" db="UniProtKB">
        <authorList>
            <consortium name="Ensembl"/>
        </authorList>
    </citation>
    <scope>IDENTIFICATION</scope>
</reference>
<keyword evidence="2" id="KW-1185">Reference proteome</keyword>
<dbReference type="Ensembl" id="ENSMMNT00015021611.1">
    <property type="protein sequence ID" value="ENSMMNP00015019673.1"/>
    <property type="gene ID" value="ENSMMNG00015014450.1"/>
</dbReference>
<dbReference type="GeneTree" id="ENSGT01140000285417"/>
<organism evidence="1 2">
    <name type="scientific">Monodon monoceros</name>
    <name type="common">Narwhal</name>
    <name type="synonym">Ceratodon monodon</name>
    <dbReference type="NCBI Taxonomy" id="40151"/>
    <lineage>
        <taxon>Eukaryota</taxon>
        <taxon>Metazoa</taxon>
        <taxon>Chordata</taxon>
        <taxon>Craniata</taxon>
        <taxon>Vertebrata</taxon>
        <taxon>Euteleostomi</taxon>
        <taxon>Mammalia</taxon>
        <taxon>Eutheria</taxon>
        <taxon>Laurasiatheria</taxon>
        <taxon>Artiodactyla</taxon>
        <taxon>Whippomorpha</taxon>
        <taxon>Cetacea</taxon>
        <taxon>Odontoceti</taxon>
        <taxon>Monodontidae</taxon>
        <taxon>Monodon</taxon>
    </lineage>
</organism>
<reference evidence="1" key="2">
    <citation type="submission" date="2025-09" db="UniProtKB">
        <authorList>
            <consortium name="Ensembl"/>
        </authorList>
    </citation>
    <scope>IDENTIFICATION</scope>
</reference>
<dbReference type="Proteomes" id="UP000694561">
    <property type="component" value="Unplaced"/>
</dbReference>